<organism evidence="4">
    <name type="scientific">hydrothermal vent metagenome</name>
    <dbReference type="NCBI Taxonomy" id="652676"/>
    <lineage>
        <taxon>unclassified sequences</taxon>
        <taxon>metagenomes</taxon>
        <taxon>ecological metagenomes</taxon>
    </lineage>
</organism>
<proteinExistence type="predicted"/>
<dbReference type="InterPro" id="IPR036291">
    <property type="entry name" value="NAD(P)-bd_dom_sf"/>
</dbReference>
<evidence type="ECO:0000259" key="2">
    <source>
        <dbReference type="Pfam" id="PF01408"/>
    </source>
</evidence>
<gene>
    <name evidence="4" type="ORF">MNBD_BACTEROID01-293</name>
</gene>
<protein>
    <submittedName>
        <fullName evidence="4">Uncharacterized protein</fullName>
    </submittedName>
</protein>
<accession>A0A3B0TN49</accession>
<dbReference type="Gene3D" id="3.40.50.720">
    <property type="entry name" value="NAD(P)-binding Rossmann-like Domain"/>
    <property type="match status" value="1"/>
</dbReference>
<sequence>MAGKKNKPVPGNEANSHSEEKQGLTRRGVLKSLAGIPVLGVFAYELLEKQSYSLQKKQNILNELGLDDIKRPGIIKNAAGKKGSLLRVGIVGFGSRANALSRGMGFMHPKDIKFSKKRGTLDNWLAQENLNIAVTGICDVFDLHAQKGLETVRGGLYPGGGPDTTLGVKRFRHYHEMLESKDIDAVVIATPEHHHAQMTIDAVHAGKHVYCEKSFTRTEEELYAAYDTVKNSKIVFQLGHQITKNVVFKHARKIIQKDILGKITLIEATTNRNTAHGAWIRHLDKQGNPKPGDKKSIDWAQWLGSRPYAPFSIDRYYNWTKWFDYSTGLLGQLFTHEFDAVNQLLHIGIPESVVSSGGIYYWKDNREIPDVLQSVFEYPGRELTLVYSANLANSRQRGRVFMGHDASMELGGSLSVTADINSTRYKDKIAKGIIDPAYPMFSYNPLSGGIDAVSSATEKYYASRGLTDTFINGRRVDVTHLHIKDWVDCIRNGGTPGANIDLAFEEGVTVLMAHKSYIEKRRVGWDPVKRKIV</sequence>
<dbReference type="Pfam" id="PF19051">
    <property type="entry name" value="GFO_IDH_MocA_C2"/>
    <property type="match status" value="1"/>
</dbReference>
<reference evidence="4" key="1">
    <citation type="submission" date="2018-06" db="EMBL/GenBank/DDBJ databases">
        <authorList>
            <person name="Zhirakovskaya E."/>
        </authorList>
    </citation>
    <scope>NUCLEOTIDE SEQUENCE</scope>
</reference>
<evidence type="ECO:0000313" key="4">
    <source>
        <dbReference type="EMBL" id="VAW20131.1"/>
    </source>
</evidence>
<evidence type="ECO:0000256" key="1">
    <source>
        <dbReference type="SAM" id="MobiDB-lite"/>
    </source>
</evidence>
<dbReference type="Gene3D" id="3.30.360.10">
    <property type="entry name" value="Dihydrodipicolinate Reductase, domain 2"/>
    <property type="match status" value="1"/>
</dbReference>
<dbReference type="GO" id="GO:0000166">
    <property type="term" value="F:nucleotide binding"/>
    <property type="evidence" value="ECO:0007669"/>
    <property type="project" value="InterPro"/>
</dbReference>
<evidence type="ECO:0000259" key="3">
    <source>
        <dbReference type="Pfam" id="PF19051"/>
    </source>
</evidence>
<dbReference type="AlphaFoldDB" id="A0A3B0TN49"/>
<dbReference type="InterPro" id="IPR043906">
    <property type="entry name" value="Gfo/Idh/MocA_OxRdtase_bact_C"/>
</dbReference>
<dbReference type="PANTHER" id="PTHR43818:SF5">
    <property type="entry name" value="OXIDOREDUCTASE FAMILY PROTEIN"/>
    <property type="match status" value="1"/>
</dbReference>
<name>A0A3B0TN49_9ZZZZ</name>
<feature type="domain" description="Gfo/Idh/MocA-like oxidoreductase bacterial type C-terminal" evidence="3">
    <location>
        <begin position="246"/>
        <end position="345"/>
    </location>
</feature>
<dbReference type="SUPFAM" id="SSF55347">
    <property type="entry name" value="Glyceraldehyde-3-phosphate dehydrogenase-like, C-terminal domain"/>
    <property type="match status" value="1"/>
</dbReference>
<dbReference type="InterPro" id="IPR000683">
    <property type="entry name" value="Gfo/Idh/MocA-like_OxRdtase_N"/>
</dbReference>
<dbReference type="Pfam" id="PF01408">
    <property type="entry name" value="GFO_IDH_MocA"/>
    <property type="match status" value="1"/>
</dbReference>
<dbReference type="PANTHER" id="PTHR43818">
    <property type="entry name" value="BCDNA.GH03377"/>
    <property type="match status" value="1"/>
</dbReference>
<dbReference type="InterPro" id="IPR050463">
    <property type="entry name" value="Gfo/Idh/MocA_oxidrdct_glycsds"/>
</dbReference>
<feature type="domain" description="Gfo/Idh/MocA-like oxidoreductase N-terminal" evidence="2">
    <location>
        <begin position="164"/>
        <end position="240"/>
    </location>
</feature>
<feature type="region of interest" description="Disordered" evidence="1">
    <location>
        <begin position="1"/>
        <end position="23"/>
    </location>
</feature>
<dbReference type="EMBL" id="UOEP01000114">
    <property type="protein sequence ID" value="VAW20131.1"/>
    <property type="molecule type" value="Genomic_DNA"/>
</dbReference>
<dbReference type="SUPFAM" id="SSF51735">
    <property type="entry name" value="NAD(P)-binding Rossmann-fold domains"/>
    <property type="match status" value="1"/>
</dbReference>